<reference evidence="3 4" key="1">
    <citation type="submission" date="2020-03" db="EMBL/GenBank/DDBJ databases">
        <title>A novel species.</title>
        <authorList>
            <person name="Gao J."/>
        </authorList>
    </citation>
    <scope>NUCLEOTIDE SEQUENCE [LARGE SCALE GENOMIC DNA]</scope>
    <source>
        <strain evidence="3 4">QMT-12</strain>
    </source>
</reference>
<proteinExistence type="inferred from homology"/>
<evidence type="ECO:0000256" key="1">
    <source>
        <dbReference type="ARBA" id="ARBA00006484"/>
    </source>
</evidence>
<dbReference type="AlphaFoldDB" id="A0A6G9H6K6"/>
<dbReference type="SUPFAM" id="SSF51735">
    <property type="entry name" value="NAD(P)-binding Rossmann-fold domains"/>
    <property type="match status" value="1"/>
</dbReference>
<gene>
    <name evidence="3" type="ORF">HA039_30575</name>
</gene>
<sequence length="317" mass="32937">MLTREFAVIDVTVPHLTGRLAVVTGASDGVGRALAGRLALAGAEVLLAVRNPDKGAAAVARIRAAVPGAVVSVGVLDLASLASVADFAKRLNQAGRAVDLLVNNAGVMAPATRHTTADGHELQLGTNHLGHFALTAQILPLLRAGRARVTTLTSSAARSGRINWDDLQSERKYAPVGAYGQSKLANLLFALELDRRSTAGEWGISSNAAHPGTTLTNLYASGPNLGRARPSPYEAIMTRLSRLGVLVHGVDAGMLPVLYAATGQGARGGGFYGPDGFGQFTGRPTELSVYKAARSEVAASRLWGVSERLTGVTFDVV</sequence>
<dbReference type="PANTHER" id="PTHR24320">
    <property type="entry name" value="RETINOL DEHYDROGENASE"/>
    <property type="match status" value="1"/>
</dbReference>
<dbReference type="Gene3D" id="3.40.50.720">
    <property type="entry name" value="NAD(P)-binding Rossmann-like Domain"/>
    <property type="match status" value="1"/>
</dbReference>
<evidence type="ECO:0000313" key="3">
    <source>
        <dbReference type="EMBL" id="QIQ06074.1"/>
    </source>
</evidence>
<dbReference type="InterPro" id="IPR002347">
    <property type="entry name" value="SDR_fam"/>
</dbReference>
<protein>
    <submittedName>
        <fullName evidence="3">SDR family oxidoreductase</fullName>
    </submittedName>
</protein>
<dbReference type="NCBIfam" id="NF004846">
    <property type="entry name" value="PRK06197.1"/>
    <property type="match status" value="1"/>
</dbReference>
<dbReference type="PANTHER" id="PTHR24320:SF148">
    <property type="entry name" value="NAD(P)-BINDING ROSSMANN-FOLD SUPERFAMILY PROTEIN"/>
    <property type="match status" value="1"/>
</dbReference>
<evidence type="ECO:0000256" key="2">
    <source>
        <dbReference type="ARBA" id="ARBA00023002"/>
    </source>
</evidence>
<dbReference type="RefSeq" id="WP_167034793.1">
    <property type="nucleotide sequence ID" value="NZ_CP050177.1"/>
</dbReference>
<organism evidence="3 4">
    <name type="scientific">Streptomyces liangshanensis</name>
    <dbReference type="NCBI Taxonomy" id="2717324"/>
    <lineage>
        <taxon>Bacteria</taxon>
        <taxon>Bacillati</taxon>
        <taxon>Actinomycetota</taxon>
        <taxon>Actinomycetes</taxon>
        <taxon>Kitasatosporales</taxon>
        <taxon>Streptomycetaceae</taxon>
        <taxon>Streptomyces</taxon>
    </lineage>
</organism>
<comment type="similarity">
    <text evidence="1">Belongs to the short-chain dehydrogenases/reductases (SDR) family.</text>
</comment>
<dbReference type="InterPro" id="IPR036291">
    <property type="entry name" value="NAD(P)-bd_dom_sf"/>
</dbReference>
<evidence type="ECO:0000313" key="4">
    <source>
        <dbReference type="Proteomes" id="UP000501179"/>
    </source>
</evidence>
<dbReference type="KEGG" id="slia:HA039_30575"/>
<dbReference type="PRINTS" id="PR00081">
    <property type="entry name" value="GDHRDH"/>
</dbReference>
<dbReference type="Pfam" id="PF00106">
    <property type="entry name" value="adh_short"/>
    <property type="match status" value="1"/>
</dbReference>
<name>A0A6G9H6K6_9ACTN</name>
<dbReference type="Proteomes" id="UP000501179">
    <property type="component" value="Chromosome"/>
</dbReference>
<accession>A0A6G9H6K6</accession>
<dbReference type="EMBL" id="CP050177">
    <property type="protein sequence ID" value="QIQ06074.1"/>
    <property type="molecule type" value="Genomic_DNA"/>
</dbReference>
<dbReference type="NCBIfam" id="NF004513">
    <property type="entry name" value="PRK05854.1"/>
    <property type="match status" value="1"/>
</dbReference>
<dbReference type="GO" id="GO:0016491">
    <property type="term" value="F:oxidoreductase activity"/>
    <property type="evidence" value="ECO:0007669"/>
    <property type="project" value="UniProtKB-KW"/>
</dbReference>
<keyword evidence="2" id="KW-0560">Oxidoreductase</keyword>
<keyword evidence="4" id="KW-1185">Reference proteome</keyword>